<dbReference type="RefSeq" id="WP_242862174.1">
    <property type="nucleotide sequence ID" value="NZ_CABMOF010000005.1"/>
</dbReference>
<evidence type="ECO:0000256" key="6">
    <source>
        <dbReference type="ARBA" id="ARBA00022679"/>
    </source>
</evidence>
<dbReference type="SUPFAM" id="SSF102114">
    <property type="entry name" value="Radical SAM enzymes"/>
    <property type="match status" value="1"/>
</dbReference>
<dbReference type="InterPro" id="IPR013848">
    <property type="entry name" value="Methylthiotransferase_N"/>
</dbReference>
<protein>
    <recommendedName>
        <fullName evidence="15">Threonylcarbamoyladenosine tRNA methylthiotransferase MtaB</fullName>
        <ecNumber evidence="3">2.8.4.5</ecNumber>
    </recommendedName>
    <alternativeName>
        <fullName evidence="12">tRNA-t(6)A37 methylthiotransferase</fullName>
    </alternativeName>
</protein>
<evidence type="ECO:0000259" key="17">
    <source>
        <dbReference type="PROSITE" id="PS51449"/>
    </source>
</evidence>
<comment type="cofactor">
    <cofactor evidence="1">
        <name>[4Fe-4S] cluster</name>
        <dbReference type="ChEBI" id="CHEBI:49883"/>
    </cofactor>
</comment>
<evidence type="ECO:0000256" key="12">
    <source>
        <dbReference type="ARBA" id="ARBA00031213"/>
    </source>
</evidence>
<evidence type="ECO:0000259" key="18">
    <source>
        <dbReference type="PROSITE" id="PS51918"/>
    </source>
</evidence>
<dbReference type="PROSITE" id="PS01278">
    <property type="entry name" value="MTTASE_RADICAL"/>
    <property type="match status" value="1"/>
</dbReference>
<keyword evidence="10" id="KW-0408">Iron</keyword>
<keyword evidence="5" id="KW-0963">Cytoplasm</keyword>
<dbReference type="InterPro" id="IPR006467">
    <property type="entry name" value="MiaB-like_bact"/>
</dbReference>
<comment type="function">
    <text evidence="2">Catalyzes the methylthiolation of N6-threonylcarbamoyladenosine (t(6)A), leading to the formation of 2-methylthio-N6-threonylcarbamoyladenosine (ms(2)t(6)A) at position 37 in tRNAs that read codons beginning with adenine.</text>
</comment>
<dbReference type="InterPro" id="IPR058240">
    <property type="entry name" value="rSAM_sf"/>
</dbReference>
<comment type="caution">
    <text evidence="19">The sequence shown here is derived from an EMBL/GenBank/DDBJ whole genome shotgun (WGS) entry which is preliminary data.</text>
</comment>
<dbReference type="InterPro" id="IPR005839">
    <property type="entry name" value="Methylthiotransferase"/>
</dbReference>
<dbReference type="SFLD" id="SFLDF00295">
    <property type="entry name" value="threonylcarbamoyladenosine_tRN"/>
    <property type="match status" value="1"/>
</dbReference>
<keyword evidence="20" id="KW-1185">Reference proteome</keyword>
<sequence>MNIWGTDMRVAAYTLGCKVNQYDTNAMVELLERAGFERVEFHEEADVYLVNTCTVTNTADKKSRNMIRRLHKNYPEAVICVCGCLAQRDSEGILEIEGASAVIGTEERSKIVQIVRECLTGKKIDGVCEIGNVFEEMPVSSAGELTRGHIKIQEGCNNFCSYCIIPYVRGRVRSRGADSILSEARALAARSVREIVLTGIHISSYGQDNGESLLNVLSDLNEIKGISRIRLGSLEPHILTREFLRELKNMEKVCPHFHVSLQSGSDGILMRMNRKYTSAQFLEYIANIREAYDKPAVTTDIIAGFPGETEGEFAETCTFVKECRFFRIHVFPYSEREGTPAASMECRVPMKVRRGRANQLIEIGERLEREYAEQFLGTVQTVLFEQETDDGLAEGYTERYLRVRAAGMPGTLQNVLLKKYKNGILYGEILK</sequence>
<accession>A0A136Q0G9</accession>
<organism evidence="19 20">
    <name type="scientific">Christensenella minuta</name>
    <dbReference type="NCBI Taxonomy" id="626937"/>
    <lineage>
        <taxon>Bacteria</taxon>
        <taxon>Bacillati</taxon>
        <taxon>Bacillota</taxon>
        <taxon>Clostridia</taxon>
        <taxon>Christensenellales</taxon>
        <taxon>Christensenellaceae</taxon>
        <taxon>Christensenella</taxon>
    </lineage>
</organism>
<dbReference type="STRING" id="626937.HMPREF3293_02833"/>
<dbReference type="GO" id="GO:0046872">
    <property type="term" value="F:metal ion binding"/>
    <property type="evidence" value="ECO:0007669"/>
    <property type="project" value="UniProtKB-KW"/>
</dbReference>
<keyword evidence="7" id="KW-0949">S-adenosyl-L-methionine</keyword>
<evidence type="ECO:0000256" key="15">
    <source>
        <dbReference type="ARBA" id="ARBA00069898"/>
    </source>
</evidence>
<dbReference type="Pfam" id="PF04055">
    <property type="entry name" value="Radical_SAM"/>
    <property type="match status" value="1"/>
</dbReference>
<dbReference type="InterPro" id="IPR023404">
    <property type="entry name" value="rSAM_horseshoe"/>
</dbReference>
<evidence type="ECO:0000313" key="20">
    <source>
        <dbReference type="Proteomes" id="UP000070366"/>
    </source>
</evidence>
<dbReference type="PANTHER" id="PTHR11918">
    <property type="entry name" value="RADICAL SAM PROTEINS"/>
    <property type="match status" value="1"/>
</dbReference>
<dbReference type="InterPro" id="IPR002792">
    <property type="entry name" value="TRAM_dom"/>
</dbReference>
<dbReference type="CDD" id="cd01335">
    <property type="entry name" value="Radical_SAM"/>
    <property type="match status" value="1"/>
</dbReference>
<evidence type="ECO:0000259" key="16">
    <source>
        <dbReference type="PROSITE" id="PS50926"/>
    </source>
</evidence>
<evidence type="ECO:0000256" key="13">
    <source>
        <dbReference type="ARBA" id="ARBA00051661"/>
    </source>
</evidence>
<evidence type="ECO:0000256" key="7">
    <source>
        <dbReference type="ARBA" id="ARBA00022691"/>
    </source>
</evidence>
<dbReference type="Gene3D" id="3.80.30.20">
    <property type="entry name" value="tm_1862 like domain"/>
    <property type="match status" value="1"/>
</dbReference>
<dbReference type="SMART" id="SM00729">
    <property type="entry name" value="Elp3"/>
    <property type="match status" value="1"/>
</dbReference>
<dbReference type="PANTHER" id="PTHR11918:SF45">
    <property type="entry name" value="THREONYLCARBAMOYLADENOSINE TRNA METHYLTHIOTRANSFERASE"/>
    <property type="match status" value="1"/>
</dbReference>
<keyword evidence="11" id="KW-0411">Iron-sulfur</keyword>
<dbReference type="AlphaFoldDB" id="A0A136Q0G9"/>
<dbReference type="PATRIC" id="fig|626937.4.peg.2793"/>
<dbReference type="InterPro" id="IPR006638">
    <property type="entry name" value="Elp3/MiaA/NifB-like_rSAM"/>
</dbReference>
<gene>
    <name evidence="19" type="ORF">HMPREF3293_02833</name>
</gene>
<dbReference type="EMBL" id="LSZW01000065">
    <property type="protein sequence ID" value="KXK64189.1"/>
    <property type="molecule type" value="Genomic_DNA"/>
</dbReference>
<dbReference type="PROSITE" id="PS50926">
    <property type="entry name" value="TRAM"/>
    <property type="match status" value="1"/>
</dbReference>
<feature type="domain" description="Radical SAM core" evidence="18">
    <location>
        <begin position="142"/>
        <end position="370"/>
    </location>
</feature>
<name>A0A136Q0G9_9FIRM</name>
<keyword evidence="6 19" id="KW-0808">Transferase</keyword>
<reference evidence="19 20" key="1">
    <citation type="submission" date="2016-02" db="EMBL/GenBank/DDBJ databases">
        <authorList>
            <person name="Wen L."/>
            <person name="He K."/>
            <person name="Yang H."/>
        </authorList>
    </citation>
    <scope>NUCLEOTIDE SEQUENCE [LARGE SCALE GENOMIC DNA]</scope>
    <source>
        <strain evidence="19 20">DSM 22607</strain>
    </source>
</reference>
<dbReference type="FunFam" id="3.80.30.20:FF:000001">
    <property type="entry name" value="tRNA-2-methylthio-N(6)-dimethylallyladenosine synthase 2"/>
    <property type="match status" value="1"/>
</dbReference>
<dbReference type="PROSITE" id="PS51918">
    <property type="entry name" value="RADICAL_SAM"/>
    <property type="match status" value="1"/>
</dbReference>
<dbReference type="Pfam" id="PF00919">
    <property type="entry name" value="UPF0004"/>
    <property type="match status" value="1"/>
</dbReference>
<evidence type="ECO:0000256" key="1">
    <source>
        <dbReference type="ARBA" id="ARBA00001966"/>
    </source>
</evidence>
<dbReference type="SFLD" id="SFLDS00029">
    <property type="entry name" value="Radical_SAM"/>
    <property type="match status" value="1"/>
</dbReference>
<evidence type="ECO:0000313" key="19">
    <source>
        <dbReference type="EMBL" id="KXK64189.1"/>
    </source>
</evidence>
<dbReference type="EC" id="2.8.4.5" evidence="3"/>
<dbReference type="InterPro" id="IPR007197">
    <property type="entry name" value="rSAM"/>
</dbReference>
<dbReference type="InterPro" id="IPR038135">
    <property type="entry name" value="Methylthiotransferase_N_sf"/>
</dbReference>
<dbReference type="NCBIfam" id="TIGR00089">
    <property type="entry name" value="MiaB/RimO family radical SAM methylthiotransferase"/>
    <property type="match status" value="1"/>
</dbReference>
<dbReference type="Gene3D" id="3.40.50.12160">
    <property type="entry name" value="Methylthiotransferase, N-terminal domain"/>
    <property type="match status" value="1"/>
</dbReference>
<comment type="similarity">
    <text evidence="14">Belongs to the methylthiotransferase family. MtaB subfamily.</text>
</comment>
<evidence type="ECO:0000256" key="4">
    <source>
        <dbReference type="ARBA" id="ARBA00022485"/>
    </source>
</evidence>
<dbReference type="InterPro" id="IPR034557">
    <property type="entry name" value="ThrcA_tRNA_MEthiotransferase"/>
</dbReference>
<evidence type="ECO:0000256" key="10">
    <source>
        <dbReference type="ARBA" id="ARBA00023004"/>
    </source>
</evidence>
<evidence type="ECO:0000256" key="8">
    <source>
        <dbReference type="ARBA" id="ARBA00022694"/>
    </source>
</evidence>
<dbReference type="GO" id="GO:0035598">
    <property type="term" value="F:tRNA (N(6)-L-threonylcarbamoyladenosine(37)-C(2))-methylthiotransferase activity"/>
    <property type="evidence" value="ECO:0007669"/>
    <property type="project" value="UniProtKB-EC"/>
</dbReference>
<evidence type="ECO:0000256" key="9">
    <source>
        <dbReference type="ARBA" id="ARBA00022723"/>
    </source>
</evidence>
<comment type="catalytic activity">
    <reaction evidence="13">
        <text>N(6)-L-threonylcarbamoyladenosine(37) in tRNA + (sulfur carrier)-SH + AH2 + 2 S-adenosyl-L-methionine = 2-methylsulfanyl-N(6)-L-threonylcarbamoyladenosine(37) in tRNA + (sulfur carrier)-H + 5'-deoxyadenosine + L-methionine + A + S-adenosyl-L-homocysteine + 2 H(+)</text>
        <dbReference type="Rhea" id="RHEA:37075"/>
        <dbReference type="Rhea" id="RHEA-COMP:10163"/>
        <dbReference type="Rhea" id="RHEA-COMP:11092"/>
        <dbReference type="Rhea" id="RHEA-COMP:14737"/>
        <dbReference type="Rhea" id="RHEA-COMP:14739"/>
        <dbReference type="ChEBI" id="CHEBI:13193"/>
        <dbReference type="ChEBI" id="CHEBI:15378"/>
        <dbReference type="ChEBI" id="CHEBI:17319"/>
        <dbReference type="ChEBI" id="CHEBI:17499"/>
        <dbReference type="ChEBI" id="CHEBI:29917"/>
        <dbReference type="ChEBI" id="CHEBI:57844"/>
        <dbReference type="ChEBI" id="CHEBI:57856"/>
        <dbReference type="ChEBI" id="CHEBI:59789"/>
        <dbReference type="ChEBI" id="CHEBI:64428"/>
        <dbReference type="ChEBI" id="CHEBI:74418"/>
        <dbReference type="ChEBI" id="CHEBI:74420"/>
        <dbReference type="EC" id="2.8.4.5"/>
    </reaction>
</comment>
<dbReference type="InterPro" id="IPR020612">
    <property type="entry name" value="Methylthiotransferase_CS"/>
</dbReference>
<evidence type="ECO:0000256" key="11">
    <source>
        <dbReference type="ARBA" id="ARBA00023014"/>
    </source>
</evidence>
<keyword evidence="8" id="KW-0819">tRNA processing</keyword>
<dbReference type="Proteomes" id="UP000070366">
    <property type="component" value="Unassembled WGS sequence"/>
</dbReference>
<keyword evidence="9" id="KW-0479">Metal-binding</keyword>
<dbReference type="GO" id="GO:0051539">
    <property type="term" value="F:4 iron, 4 sulfur cluster binding"/>
    <property type="evidence" value="ECO:0007669"/>
    <property type="project" value="UniProtKB-KW"/>
</dbReference>
<dbReference type="PROSITE" id="PS51449">
    <property type="entry name" value="MTTASE_N"/>
    <property type="match status" value="1"/>
</dbReference>
<feature type="domain" description="TRAM" evidence="16">
    <location>
        <begin position="373"/>
        <end position="431"/>
    </location>
</feature>
<dbReference type="SFLD" id="SFLDG01061">
    <property type="entry name" value="methylthiotransferase"/>
    <property type="match status" value="1"/>
</dbReference>
<dbReference type="NCBIfam" id="TIGR01579">
    <property type="entry name" value="MiaB-like-C"/>
    <property type="match status" value="1"/>
</dbReference>
<evidence type="ECO:0000256" key="3">
    <source>
        <dbReference type="ARBA" id="ARBA00013273"/>
    </source>
</evidence>
<keyword evidence="4" id="KW-0004">4Fe-4S</keyword>
<dbReference type="FunFam" id="3.40.50.12160:FF:000004">
    <property type="entry name" value="Threonylcarbamoyladenosine tRNA methylthiotransferase MtaB"/>
    <property type="match status" value="1"/>
</dbReference>
<evidence type="ECO:0000256" key="14">
    <source>
        <dbReference type="ARBA" id="ARBA00061574"/>
    </source>
</evidence>
<proteinExistence type="inferred from homology"/>
<evidence type="ECO:0000256" key="2">
    <source>
        <dbReference type="ARBA" id="ARBA00002399"/>
    </source>
</evidence>
<dbReference type="SFLD" id="SFLDG01082">
    <property type="entry name" value="B12-binding_domain_containing"/>
    <property type="match status" value="1"/>
</dbReference>
<feature type="domain" description="MTTase N-terminal" evidence="17">
    <location>
        <begin position="8"/>
        <end position="120"/>
    </location>
</feature>
<evidence type="ECO:0000256" key="5">
    <source>
        <dbReference type="ARBA" id="ARBA00022490"/>
    </source>
</evidence>